<evidence type="ECO:0000313" key="2">
    <source>
        <dbReference type="EMBL" id="MBB6012307.1"/>
    </source>
</evidence>
<protein>
    <submittedName>
        <fullName evidence="2">Uncharacterized protein</fullName>
    </submittedName>
</protein>
<name>A0A7W9S1B7_9HYPH</name>
<proteinExistence type="predicted"/>
<evidence type="ECO:0000256" key="1">
    <source>
        <dbReference type="SAM" id="MobiDB-lite"/>
    </source>
</evidence>
<accession>A0A7W9S1B7</accession>
<comment type="caution">
    <text evidence="2">The sequence shown here is derived from an EMBL/GenBank/DDBJ whole genome shotgun (WGS) entry which is preliminary data.</text>
</comment>
<evidence type="ECO:0000313" key="3">
    <source>
        <dbReference type="Proteomes" id="UP000533306"/>
    </source>
</evidence>
<sequence length="63" mass="6425">MGIVLSFTPQKAGMKKPSGLCGMAAAVVIFPGVRYERADETAPAREGQSTAVPADGAAPSPKH</sequence>
<reference evidence="2 3" key="1">
    <citation type="submission" date="2020-08" db="EMBL/GenBank/DDBJ databases">
        <title>Genomic Encyclopedia of Type Strains, Phase IV (KMG-IV): sequencing the most valuable type-strain genomes for metagenomic binning, comparative biology and taxonomic classification.</title>
        <authorList>
            <person name="Goeker M."/>
        </authorList>
    </citation>
    <scope>NUCLEOTIDE SEQUENCE [LARGE SCALE GENOMIC DNA]</scope>
    <source>
        <strain evidence="2 3">DSM 11099</strain>
    </source>
</reference>
<dbReference type="AlphaFoldDB" id="A0A7W9S1B7"/>
<keyword evidence="3" id="KW-1185">Reference proteome</keyword>
<organism evidence="2 3">
    <name type="scientific">Aquamicrobium lusatiense</name>
    <dbReference type="NCBI Taxonomy" id="89772"/>
    <lineage>
        <taxon>Bacteria</taxon>
        <taxon>Pseudomonadati</taxon>
        <taxon>Pseudomonadota</taxon>
        <taxon>Alphaproteobacteria</taxon>
        <taxon>Hyphomicrobiales</taxon>
        <taxon>Phyllobacteriaceae</taxon>
        <taxon>Aquamicrobium</taxon>
    </lineage>
</organism>
<feature type="region of interest" description="Disordered" evidence="1">
    <location>
        <begin position="38"/>
        <end position="63"/>
    </location>
</feature>
<dbReference type="Proteomes" id="UP000533306">
    <property type="component" value="Unassembled WGS sequence"/>
</dbReference>
<dbReference type="EMBL" id="JACHEU010000001">
    <property type="protein sequence ID" value="MBB6012307.1"/>
    <property type="molecule type" value="Genomic_DNA"/>
</dbReference>
<gene>
    <name evidence="2" type="ORF">HNR59_001652</name>
</gene>